<dbReference type="EMBL" id="JAFMYW010000016">
    <property type="protein sequence ID" value="MBO0952949.1"/>
    <property type="molecule type" value="Genomic_DNA"/>
</dbReference>
<evidence type="ECO:0000313" key="1">
    <source>
        <dbReference type="EMBL" id="MBO0952949.1"/>
    </source>
</evidence>
<sequence length="121" mass="12738">MLSLAYTTDLLSQTIDQLTGEPAQLTPQAGLARIDEWLFPLSEAENMKPVAAALTQLKLLLQASPVDEKAIQAQLGTVADALSLLSADMGSEGEMPGLFDALASALRQTGSVSREINQSPA</sequence>
<accession>A0ABS3JUS6</accession>
<protein>
    <submittedName>
        <fullName evidence="1">Uncharacterized protein</fullName>
    </submittedName>
</protein>
<proteinExistence type="predicted"/>
<reference evidence="1 2" key="1">
    <citation type="submission" date="2021-03" db="EMBL/GenBank/DDBJ databases">
        <title>Fibrella sp. HMF5405 genome sequencing and assembly.</title>
        <authorList>
            <person name="Kang H."/>
            <person name="Kim H."/>
            <person name="Bae S."/>
            <person name="Joh K."/>
        </authorList>
    </citation>
    <scope>NUCLEOTIDE SEQUENCE [LARGE SCALE GENOMIC DNA]</scope>
    <source>
        <strain evidence="1 2">HMF5405</strain>
    </source>
</reference>
<organism evidence="1 2">
    <name type="scientific">Fibrella forsythiae</name>
    <dbReference type="NCBI Taxonomy" id="2817061"/>
    <lineage>
        <taxon>Bacteria</taxon>
        <taxon>Pseudomonadati</taxon>
        <taxon>Bacteroidota</taxon>
        <taxon>Cytophagia</taxon>
        <taxon>Cytophagales</taxon>
        <taxon>Spirosomataceae</taxon>
        <taxon>Fibrella</taxon>
    </lineage>
</organism>
<keyword evidence="2" id="KW-1185">Reference proteome</keyword>
<comment type="caution">
    <text evidence="1">The sequence shown here is derived from an EMBL/GenBank/DDBJ whole genome shotgun (WGS) entry which is preliminary data.</text>
</comment>
<dbReference type="Proteomes" id="UP000664628">
    <property type="component" value="Unassembled WGS sequence"/>
</dbReference>
<gene>
    <name evidence="1" type="ORF">J2I46_30530</name>
</gene>
<evidence type="ECO:0000313" key="2">
    <source>
        <dbReference type="Proteomes" id="UP000664628"/>
    </source>
</evidence>
<dbReference type="RefSeq" id="WP_207332900.1">
    <property type="nucleotide sequence ID" value="NZ_JAFMYW010000016.1"/>
</dbReference>
<name>A0ABS3JUS6_9BACT</name>